<evidence type="ECO:0000256" key="6">
    <source>
        <dbReference type="ARBA" id="ARBA00023274"/>
    </source>
</evidence>
<organism evidence="11 12">
    <name type="scientific">Albula glossodonta</name>
    <name type="common">roundjaw bonefish</name>
    <dbReference type="NCBI Taxonomy" id="121402"/>
    <lineage>
        <taxon>Eukaryota</taxon>
        <taxon>Metazoa</taxon>
        <taxon>Chordata</taxon>
        <taxon>Craniata</taxon>
        <taxon>Vertebrata</taxon>
        <taxon>Euteleostomi</taxon>
        <taxon>Actinopterygii</taxon>
        <taxon>Neopterygii</taxon>
        <taxon>Teleostei</taxon>
        <taxon>Albuliformes</taxon>
        <taxon>Albulidae</taxon>
        <taxon>Albula</taxon>
    </lineage>
</organism>
<name>A0A8T2MVV2_9TELE</name>
<evidence type="ECO:0000256" key="8">
    <source>
        <dbReference type="ARBA" id="ARBA00083752"/>
    </source>
</evidence>
<evidence type="ECO:0000256" key="9">
    <source>
        <dbReference type="SAM" id="Coils"/>
    </source>
</evidence>
<evidence type="ECO:0000256" key="3">
    <source>
        <dbReference type="ARBA" id="ARBA00022946"/>
    </source>
</evidence>
<dbReference type="GO" id="GO:0005762">
    <property type="term" value="C:mitochondrial large ribosomal subunit"/>
    <property type="evidence" value="ECO:0007669"/>
    <property type="project" value="InterPro"/>
</dbReference>
<evidence type="ECO:0000256" key="10">
    <source>
        <dbReference type="SAM" id="MobiDB-lite"/>
    </source>
</evidence>
<feature type="region of interest" description="Disordered" evidence="10">
    <location>
        <begin position="170"/>
        <end position="196"/>
    </location>
</feature>
<gene>
    <name evidence="11" type="ORF">JZ751_019349</name>
</gene>
<keyword evidence="5" id="KW-0496">Mitochondrion</keyword>
<dbReference type="OrthoDB" id="5977625at2759"/>
<proteinExistence type="inferred from homology"/>
<dbReference type="FunFam" id="6.10.250.3440:FF:000001">
    <property type="entry name" value="Mitochondrial ribosomal protein L40"/>
    <property type="match status" value="1"/>
</dbReference>
<reference evidence="11" key="1">
    <citation type="thesis" date="2021" institute="BYU ScholarsArchive" country="Provo, UT, USA">
        <title>Applications of and Algorithms for Genome Assembly and Genomic Analyses with an Emphasis on Marine Teleosts.</title>
        <authorList>
            <person name="Pickett B.D."/>
        </authorList>
    </citation>
    <scope>NUCLEOTIDE SEQUENCE</scope>
    <source>
        <strain evidence="11">HI-2016</strain>
    </source>
</reference>
<keyword evidence="9" id="KW-0175">Coiled coil</keyword>
<sequence>MTTMVSRVVTGLLSRQCARPCSLTGLDANLRHSHWFPSVMALKTSPPLRAEPMKKKKVDPKREQLRRERLKKKLKKLERVPPELIPIEDFMPSAKYLDETRIRSLPQLPEEENERRALLLKEWSRYKQAQHKAEMNAIEQALEAQREALKELRLESEELYRAAIRPDPTLLPFQHQGPSYTPAKDNYQAPEGKYTDITKVYTQ</sequence>
<evidence type="ECO:0000256" key="7">
    <source>
        <dbReference type="ARBA" id="ARBA00035192"/>
    </source>
</evidence>
<evidence type="ECO:0000313" key="11">
    <source>
        <dbReference type="EMBL" id="KAG9331350.1"/>
    </source>
</evidence>
<comment type="caution">
    <text evidence="11">The sequence shown here is derived from an EMBL/GenBank/DDBJ whole genome shotgun (WGS) entry which is preliminary data.</text>
</comment>
<dbReference type="EMBL" id="JAFBMS010000349">
    <property type="protein sequence ID" value="KAG9331350.1"/>
    <property type="molecule type" value="Genomic_DNA"/>
</dbReference>
<dbReference type="PANTHER" id="PTHR13359:SF2">
    <property type="entry name" value="LARGE RIBOSOMAL SUBUNIT PROTEIN ML40"/>
    <property type="match status" value="1"/>
</dbReference>
<protein>
    <recommendedName>
        <fullName evidence="7">Large ribosomal subunit protein mL40</fullName>
    </recommendedName>
    <alternativeName>
        <fullName evidence="8">39S ribosomal protein L40, mitochondrial</fullName>
    </alternativeName>
</protein>
<keyword evidence="4" id="KW-0689">Ribosomal protein</keyword>
<comment type="similarity">
    <text evidence="2">Belongs to the mitochondrion-specific ribosomal protein mL40 family.</text>
</comment>
<keyword evidence="12" id="KW-1185">Reference proteome</keyword>
<evidence type="ECO:0000256" key="1">
    <source>
        <dbReference type="ARBA" id="ARBA00004173"/>
    </source>
</evidence>
<evidence type="ECO:0000256" key="2">
    <source>
        <dbReference type="ARBA" id="ARBA00009360"/>
    </source>
</evidence>
<keyword evidence="6" id="KW-0687">Ribonucleoprotein</keyword>
<accession>A0A8T2MVV2</accession>
<keyword evidence="3" id="KW-0809">Transit peptide</keyword>
<dbReference type="Pfam" id="PF09812">
    <property type="entry name" value="MRP-L28"/>
    <property type="match status" value="1"/>
</dbReference>
<feature type="coiled-coil region" evidence="9">
    <location>
        <begin position="128"/>
        <end position="162"/>
    </location>
</feature>
<dbReference type="InterPro" id="IPR019192">
    <property type="entry name" value="Ribosomal_mL40"/>
</dbReference>
<dbReference type="Proteomes" id="UP000824540">
    <property type="component" value="Unassembled WGS sequence"/>
</dbReference>
<dbReference type="Gene3D" id="6.10.250.3440">
    <property type="match status" value="1"/>
</dbReference>
<dbReference type="InterPro" id="IPR039145">
    <property type="entry name" value="Ribosomal_mL40_metazoa/plant"/>
</dbReference>
<evidence type="ECO:0000256" key="4">
    <source>
        <dbReference type="ARBA" id="ARBA00022980"/>
    </source>
</evidence>
<dbReference type="AlphaFoldDB" id="A0A8T2MVV2"/>
<evidence type="ECO:0000256" key="5">
    <source>
        <dbReference type="ARBA" id="ARBA00023128"/>
    </source>
</evidence>
<evidence type="ECO:0000313" key="12">
    <source>
        <dbReference type="Proteomes" id="UP000824540"/>
    </source>
</evidence>
<dbReference type="PANTHER" id="PTHR13359">
    <property type="entry name" value="39S RIBOSOMAL PROTEIN L40, MITOCHONDRIAL"/>
    <property type="match status" value="1"/>
</dbReference>
<comment type="subcellular location">
    <subcellularLocation>
        <location evidence="1">Mitochondrion</location>
    </subcellularLocation>
</comment>